<evidence type="ECO:0000256" key="1">
    <source>
        <dbReference type="SAM" id="Phobius"/>
    </source>
</evidence>
<dbReference type="Proteomes" id="UP000284605">
    <property type="component" value="Unassembled WGS sequence"/>
</dbReference>
<dbReference type="RefSeq" id="WP_119777814.1">
    <property type="nucleotide sequence ID" value="NZ_QYUK01000011.1"/>
</dbReference>
<comment type="caution">
    <text evidence="2">The sequence shown here is derived from an EMBL/GenBank/DDBJ whole genome shotgun (WGS) entry which is preliminary data.</text>
</comment>
<sequence length="264" mass="28970">MSEKGLVFPSRPLTARPPGTGLASSLWSILVAVLVLGGFVVITVPPIPDLLADWSIRKTAQPSPNSQIAEGECKTHLVLVTCNATLTLYRPGQPKLEHETTIYFVDLHTGDYSAMVMADPARPEYLTTDLALETFWNRAITLGLSIPLFALLAWGMLRYGFGRLREGRRLRAALRDKPMRPTMLRLEGRGPKGWAVAGVDHNGAPVRRVWAVPRRAKPVVLDADKGLILGVTVDGSVAMPLDAKLRWVDFTKQEREALSNSLTA</sequence>
<accession>A0A418WAY9</accession>
<name>A0A418WAY9_9PROT</name>
<keyword evidence="1" id="KW-0472">Membrane</keyword>
<gene>
    <name evidence="2" type="ORF">D3874_09140</name>
</gene>
<proteinExistence type="predicted"/>
<evidence type="ECO:0000313" key="2">
    <source>
        <dbReference type="EMBL" id="RJF87170.1"/>
    </source>
</evidence>
<dbReference type="AlphaFoldDB" id="A0A418WAY9"/>
<organism evidence="2 3">
    <name type="scientific">Oleomonas cavernae</name>
    <dbReference type="NCBI Taxonomy" id="2320859"/>
    <lineage>
        <taxon>Bacteria</taxon>
        <taxon>Pseudomonadati</taxon>
        <taxon>Pseudomonadota</taxon>
        <taxon>Alphaproteobacteria</taxon>
        <taxon>Acetobacterales</taxon>
        <taxon>Acetobacteraceae</taxon>
        <taxon>Oleomonas</taxon>
    </lineage>
</organism>
<feature type="transmembrane region" description="Helical" evidence="1">
    <location>
        <begin position="21"/>
        <end position="44"/>
    </location>
</feature>
<keyword evidence="3" id="KW-1185">Reference proteome</keyword>
<dbReference type="EMBL" id="QYUK01000011">
    <property type="protein sequence ID" value="RJF87170.1"/>
    <property type="molecule type" value="Genomic_DNA"/>
</dbReference>
<keyword evidence="1" id="KW-1133">Transmembrane helix</keyword>
<keyword evidence="1" id="KW-0812">Transmembrane</keyword>
<reference evidence="2 3" key="1">
    <citation type="submission" date="2018-09" db="EMBL/GenBank/DDBJ databases">
        <authorList>
            <person name="Zhu H."/>
        </authorList>
    </citation>
    <scope>NUCLEOTIDE SEQUENCE [LARGE SCALE GENOMIC DNA]</scope>
    <source>
        <strain evidence="2 3">K1W22B-8</strain>
    </source>
</reference>
<feature type="transmembrane region" description="Helical" evidence="1">
    <location>
        <begin position="139"/>
        <end position="161"/>
    </location>
</feature>
<dbReference type="OrthoDB" id="8478544at2"/>
<protein>
    <submittedName>
        <fullName evidence="2">Uncharacterized protein</fullName>
    </submittedName>
</protein>
<evidence type="ECO:0000313" key="3">
    <source>
        <dbReference type="Proteomes" id="UP000284605"/>
    </source>
</evidence>